<evidence type="ECO:0000256" key="5">
    <source>
        <dbReference type="ARBA" id="ARBA00023295"/>
    </source>
</evidence>
<reference evidence="13 14" key="1">
    <citation type="submission" date="2020-04" db="EMBL/GenBank/DDBJ databases">
        <title>Usitatibacter rugosus gen. nov., sp. nov. and Usitatibacter palustris sp. nov., novel members of Usitatibacteraceae fam. nov. within the order Nitrosomonadales isolated from soil.</title>
        <authorList>
            <person name="Huber K.J."/>
            <person name="Neumann-Schaal M."/>
            <person name="Geppert A."/>
            <person name="Luckner M."/>
            <person name="Wanner G."/>
            <person name="Overmann J."/>
        </authorList>
    </citation>
    <scope>NUCLEOTIDE SEQUENCE [LARGE SCALE GENOMIC DNA]</scope>
    <source>
        <strain evidence="13 14">0125_3</strain>
    </source>
</reference>
<dbReference type="RefSeq" id="WP_171093506.1">
    <property type="nucleotide sequence ID" value="NZ_CP053069.1"/>
</dbReference>
<name>A0A6M4GZK0_9PROT</name>
<dbReference type="GO" id="GO:0016020">
    <property type="term" value="C:membrane"/>
    <property type="evidence" value="ECO:0007669"/>
    <property type="project" value="TreeGrafter"/>
</dbReference>
<gene>
    <name evidence="13" type="ORF">DSM104443_02916</name>
</gene>
<feature type="signal peptide" evidence="9">
    <location>
        <begin position="1"/>
        <end position="21"/>
    </location>
</feature>
<accession>A0A6M4GZK0</accession>
<dbReference type="InterPro" id="IPR059177">
    <property type="entry name" value="GH29D-like_dom"/>
</dbReference>
<organism evidence="13 14">
    <name type="scientific">Usitatibacter rugosus</name>
    <dbReference type="NCBI Taxonomy" id="2732067"/>
    <lineage>
        <taxon>Bacteria</taxon>
        <taxon>Pseudomonadati</taxon>
        <taxon>Pseudomonadota</taxon>
        <taxon>Betaproteobacteria</taxon>
        <taxon>Nitrosomonadales</taxon>
        <taxon>Usitatibacteraceae</taxon>
        <taxon>Usitatibacter</taxon>
    </lineage>
</organism>
<dbReference type="InterPro" id="IPR017853">
    <property type="entry name" value="GH"/>
</dbReference>
<evidence type="ECO:0000259" key="12">
    <source>
        <dbReference type="Pfam" id="PF13290"/>
    </source>
</evidence>
<dbReference type="Proteomes" id="UP000501534">
    <property type="component" value="Chromosome"/>
</dbReference>
<dbReference type="PANTHER" id="PTHR22600">
    <property type="entry name" value="BETA-HEXOSAMINIDASE"/>
    <property type="match status" value="1"/>
</dbReference>
<keyword evidence="9" id="KW-0732">Signal</keyword>
<feature type="active site" description="Proton donor" evidence="8">
    <location>
        <position position="340"/>
    </location>
</feature>
<evidence type="ECO:0000259" key="11">
    <source>
        <dbReference type="Pfam" id="PF02838"/>
    </source>
</evidence>
<sequence length="754" mass="81607">MRILFLVGVIVCLAVIGTARAAEIAVVPNPASVVRGEGSFPVSAATRIVAQDADGLAAARRFAAVIEREHGLKLAVSQGPVVDGAIAFQRARVSTPAEGYRIGITPRRAVVDASDRAGMLYGGTTLAQLLQNPGQSGVSSPPGNSTLTRVLPAVAIEDSPRFRWRGLMLDSARHFQSTAFVKKLLDAMAMNKLNVFHWHLTDDQAWRIEIKKYPKLTSVGAWRVPAGQAPQKDIDPATGKPRLYGGFYSQAEMKEIVAYAAERGITVVPEIEMPGHAAAALAAYPEYSARADPPTAVPADWGVYHDAYKLDAKTTRFLQDVLDEVIALFPSKYIHVGGDEVDNAEWKAGKLQGPFTVGMAKYLASKKRRLVGWDEILEPTLPKEAVVMSWRGIEGGLKAAAAGHDTILAAHPTLYLDNRQSGAADEPPGRGNVITLKDVYAFDPMPGEIDAAKRKHVLGLQGQVWTEHIRTEERVAHMLFPRSAAIAELGWSKPERRDWNDFLRRLSAQLPHYEALGMPVADSAFAPRLDSRLRGNGEMEVTLANAASYGDIRYTLDGTEPQATSNRYASPVSAAAGATLKAAAFDGERRISKTRAFVLDPAHETRRKSQELKLCTENIALSMEDDAPIGGDRAALYADIQSPCWIYPGVDLTGVKAVAVTVGQLPYNYQIGELIKKVTFPKPETAVGELEVRLGCEGELVARLPLAPAAANMAITALPAAPLAPRTGKADLCMRFAQPTLEPMWILDSIELVK</sequence>
<evidence type="ECO:0000256" key="1">
    <source>
        <dbReference type="ARBA" id="ARBA00001231"/>
    </source>
</evidence>
<comment type="similarity">
    <text evidence="2">Belongs to the glycosyl hydrolase 20 family.</text>
</comment>
<feature type="domain" description="Beta-hexosaminidase bacterial type N-terminal" evidence="11">
    <location>
        <begin position="24"/>
        <end position="158"/>
    </location>
</feature>
<evidence type="ECO:0000313" key="14">
    <source>
        <dbReference type="Proteomes" id="UP000501534"/>
    </source>
</evidence>
<dbReference type="GO" id="GO:0030203">
    <property type="term" value="P:glycosaminoglycan metabolic process"/>
    <property type="evidence" value="ECO:0007669"/>
    <property type="project" value="TreeGrafter"/>
</dbReference>
<evidence type="ECO:0000256" key="6">
    <source>
        <dbReference type="ARBA" id="ARBA00030512"/>
    </source>
</evidence>
<dbReference type="InterPro" id="IPR029018">
    <property type="entry name" value="Hex-like_dom2"/>
</dbReference>
<feature type="domain" description="GH29D-like beta-sandwich" evidence="12">
    <location>
        <begin position="539"/>
        <end position="590"/>
    </location>
</feature>
<keyword evidence="4" id="KW-0378">Hydrolase</keyword>
<feature type="chain" id="PRO_5026707845" description="beta-N-acetylhexosaminidase" evidence="9">
    <location>
        <begin position="22"/>
        <end position="754"/>
    </location>
</feature>
<feature type="domain" description="Glycoside hydrolase family 20 catalytic" evidence="10">
    <location>
        <begin position="162"/>
        <end position="493"/>
    </location>
</feature>
<evidence type="ECO:0000256" key="8">
    <source>
        <dbReference type="PIRSR" id="PIRSR625705-1"/>
    </source>
</evidence>
<dbReference type="PANTHER" id="PTHR22600:SF57">
    <property type="entry name" value="BETA-N-ACETYLHEXOSAMINIDASE"/>
    <property type="match status" value="1"/>
</dbReference>
<dbReference type="InterPro" id="IPR015882">
    <property type="entry name" value="HEX_bac_N"/>
</dbReference>
<comment type="catalytic activity">
    <reaction evidence="1">
        <text>Hydrolysis of terminal non-reducing N-acetyl-D-hexosamine residues in N-acetyl-beta-D-hexosaminides.</text>
        <dbReference type="EC" id="3.2.1.52"/>
    </reaction>
</comment>
<evidence type="ECO:0000256" key="4">
    <source>
        <dbReference type="ARBA" id="ARBA00022801"/>
    </source>
</evidence>
<dbReference type="SUPFAM" id="SSF55545">
    <property type="entry name" value="beta-N-acetylhexosaminidase-like domain"/>
    <property type="match status" value="1"/>
</dbReference>
<dbReference type="Pfam" id="PF13290">
    <property type="entry name" value="CHB_HEX_C_1"/>
    <property type="match status" value="1"/>
</dbReference>
<evidence type="ECO:0000313" key="13">
    <source>
        <dbReference type="EMBL" id="QJR11833.1"/>
    </source>
</evidence>
<evidence type="ECO:0000256" key="7">
    <source>
        <dbReference type="ARBA" id="ARBA00033000"/>
    </source>
</evidence>
<dbReference type="Gene3D" id="3.30.379.10">
    <property type="entry name" value="Chitobiase/beta-hexosaminidase domain 2-like"/>
    <property type="match status" value="1"/>
</dbReference>
<dbReference type="InterPro" id="IPR025705">
    <property type="entry name" value="Beta_hexosaminidase_sua/sub"/>
</dbReference>
<dbReference type="Gene3D" id="3.20.20.80">
    <property type="entry name" value="Glycosidases"/>
    <property type="match status" value="1"/>
</dbReference>
<proteinExistence type="inferred from homology"/>
<dbReference type="PRINTS" id="PR00738">
    <property type="entry name" value="GLHYDRLASE20"/>
</dbReference>
<dbReference type="AlphaFoldDB" id="A0A6M4GZK0"/>
<dbReference type="InterPro" id="IPR015883">
    <property type="entry name" value="Glyco_hydro_20_cat"/>
</dbReference>
<protein>
    <recommendedName>
        <fullName evidence="3">beta-N-acetylhexosaminidase</fullName>
        <ecNumber evidence="3">3.2.1.52</ecNumber>
    </recommendedName>
    <alternativeName>
        <fullName evidence="6">Beta-N-acetylhexosaminidase</fullName>
    </alternativeName>
    <alternativeName>
        <fullName evidence="7">N-acetyl-beta-glucosaminidase</fullName>
    </alternativeName>
</protein>
<evidence type="ECO:0000256" key="3">
    <source>
        <dbReference type="ARBA" id="ARBA00012663"/>
    </source>
</evidence>
<dbReference type="SUPFAM" id="SSF51445">
    <property type="entry name" value="(Trans)glycosidases"/>
    <property type="match status" value="1"/>
</dbReference>
<evidence type="ECO:0000256" key="9">
    <source>
        <dbReference type="SAM" id="SignalP"/>
    </source>
</evidence>
<keyword evidence="5" id="KW-0326">Glycosidase</keyword>
<keyword evidence="14" id="KW-1185">Reference proteome</keyword>
<evidence type="ECO:0000259" key="10">
    <source>
        <dbReference type="Pfam" id="PF00728"/>
    </source>
</evidence>
<dbReference type="Pfam" id="PF00728">
    <property type="entry name" value="Glyco_hydro_20"/>
    <property type="match status" value="1"/>
</dbReference>
<dbReference type="EMBL" id="CP053069">
    <property type="protein sequence ID" value="QJR11833.1"/>
    <property type="molecule type" value="Genomic_DNA"/>
</dbReference>
<evidence type="ECO:0000256" key="2">
    <source>
        <dbReference type="ARBA" id="ARBA00006285"/>
    </source>
</evidence>
<dbReference type="GO" id="GO:0005975">
    <property type="term" value="P:carbohydrate metabolic process"/>
    <property type="evidence" value="ECO:0007669"/>
    <property type="project" value="InterPro"/>
</dbReference>
<dbReference type="Pfam" id="PF02838">
    <property type="entry name" value="Glyco_hydro_20b"/>
    <property type="match status" value="1"/>
</dbReference>
<dbReference type="EC" id="3.2.1.52" evidence="3"/>
<dbReference type="CDD" id="cd06563">
    <property type="entry name" value="GH20_chitobiase-like"/>
    <property type="match status" value="1"/>
</dbReference>
<dbReference type="GO" id="GO:0004563">
    <property type="term" value="F:beta-N-acetylhexosaminidase activity"/>
    <property type="evidence" value="ECO:0007669"/>
    <property type="project" value="UniProtKB-EC"/>
</dbReference>
<dbReference type="KEGG" id="uru:DSM104443_02916"/>